<feature type="domain" description="Ubiquitin-like" evidence="2">
    <location>
        <begin position="186"/>
        <end position="263"/>
    </location>
</feature>
<keyword evidence="1" id="KW-0812">Transmembrane</keyword>
<keyword evidence="1" id="KW-0472">Membrane</keyword>
<keyword evidence="1" id="KW-1133">Transmembrane helix</keyword>
<dbReference type="InterPro" id="IPR029071">
    <property type="entry name" value="Ubiquitin-like_domsf"/>
</dbReference>
<reference evidence="3" key="1">
    <citation type="journal article" date="2014" name="Front. Microbiol.">
        <title>High frequency of phylogenetically diverse reductive dehalogenase-homologous genes in deep subseafloor sedimentary metagenomes.</title>
        <authorList>
            <person name="Kawai M."/>
            <person name="Futagami T."/>
            <person name="Toyoda A."/>
            <person name="Takaki Y."/>
            <person name="Nishi S."/>
            <person name="Hori S."/>
            <person name="Arai W."/>
            <person name="Tsubouchi T."/>
            <person name="Morono Y."/>
            <person name="Uchiyama I."/>
            <person name="Ito T."/>
            <person name="Fujiyama A."/>
            <person name="Inagaki F."/>
            <person name="Takami H."/>
        </authorList>
    </citation>
    <scope>NUCLEOTIDE SEQUENCE</scope>
    <source>
        <strain evidence="3">Expedition CK06-06</strain>
    </source>
</reference>
<feature type="transmembrane region" description="Helical" evidence="1">
    <location>
        <begin position="35"/>
        <end position="55"/>
    </location>
</feature>
<proteinExistence type="predicted"/>
<accession>X1RM86</accession>
<feature type="transmembrane region" description="Helical" evidence="1">
    <location>
        <begin position="7"/>
        <end position="29"/>
    </location>
</feature>
<evidence type="ECO:0000256" key="1">
    <source>
        <dbReference type="SAM" id="Phobius"/>
    </source>
</evidence>
<dbReference type="EMBL" id="BARW01000421">
    <property type="protein sequence ID" value="GAI64280.1"/>
    <property type="molecule type" value="Genomic_DNA"/>
</dbReference>
<dbReference type="AlphaFoldDB" id="X1RM86"/>
<dbReference type="InterPro" id="IPR000626">
    <property type="entry name" value="Ubiquitin-like_dom"/>
</dbReference>
<dbReference type="PROSITE" id="PS50053">
    <property type="entry name" value="UBIQUITIN_2"/>
    <property type="match status" value="1"/>
</dbReference>
<evidence type="ECO:0000313" key="3">
    <source>
        <dbReference type="EMBL" id="GAI64280.1"/>
    </source>
</evidence>
<sequence length="263" mass="30430">MRKNFRVLSLITLYVGIAFVYLILIFLQVENVPVYLFLTIGSVAVLSTSTIYTVVQSKSTTPIVKMKDNKSFPKQKSVKKKTSALLEDYFDAMPLIDKYANAMESFEEIESMDDYIFTIFSKEEIAKIDLLGLSKMDKIFFIREMLYFDDSERKQLIEDILKNKDITDEQIKYNPPLNIIGMDDKIRVYIRSLVEPGERTKIIIIETSELIDIIKEQVGILFDYSSEDFLLSTGGIILDETKQIKDYFIDDDDEIALIPSRKK</sequence>
<gene>
    <name evidence="3" type="ORF">S12H4_01916</name>
</gene>
<comment type="caution">
    <text evidence="3">The sequence shown here is derived from an EMBL/GenBank/DDBJ whole genome shotgun (WGS) entry which is preliminary data.</text>
</comment>
<dbReference type="SUPFAM" id="SSF54236">
    <property type="entry name" value="Ubiquitin-like"/>
    <property type="match status" value="1"/>
</dbReference>
<evidence type="ECO:0000259" key="2">
    <source>
        <dbReference type="PROSITE" id="PS50053"/>
    </source>
</evidence>
<protein>
    <recommendedName>
        <fullName evidence="2">Ubiquitin-like domain-containing protein</fullName>
    </recommendedName>
</protein>
<name>X1RM86_9ZZZZ</name>
<organism evidence="3">
    <name type="scientific">marine sediment metagenome</name>
    <dbReference type="NCBI Taxonomy" id="412755"/>
    <lineage>
        <taxon>unclassified sequences</taxon>
        <taxon>metagenomes</taxon>
        <taxon>ecological metagenomes</taxon>
    </lineage>
</organism>